<feature type="binding site" evidence="5">
    <location>
        <position position="160"/>
    </location>
    <ligand>
        <name>a divalent metal cation</name>
        <dbReference type="ChEBI" id="CHEBI:60240"/>
        <label>1</label>
    </ligand>
</feature>
<feature type="domain" description="Peptidase M24" evidence="7">
    <location>
        <begin position="67"/>
        <end position="294"/>
    </location>
</feature>
<dbReference type="InterPro" id="IPR036005">
    <property type="entry name" value="Creatinase/aminopeptidase-like"/>
</dbReference>
<dbReference type="GO" id="GO:0006508">
    <property type="term" value="P:proteolysis"/>
    <property type="evidence" value="ECO:0007669"/>
    <property type="project" value="UniProtKB-KW"/>
</dbReference>
<gene>
    <name evidence="8" type="ORF">PVAND_005937</name>
</gene>
<dbReference type="OrthoDB" id="3209743at2759"/>
<dbReference type="CDD" id="cd01086">
    <property type="entry name" value="MetAP1"/>
    <property type="match status" value="1"/>
</dbReference>
<organism evidence="8 9">
    <name type="scientific">Polypedilum vanderplanki</name>
    <name type="common">Sleeping chironomid midge</name>
    <dbReference type="NCBI Taxonomy" id="319348"/>
    <lineage>
        <taxon>Eukaryota</taxon>
        <taxon>Metazoa</taxon>
        <taxon>Ecdysozoa</taxon>
        <taxon>Arthropoda</taxon>
        <taxon>Hexapoda</taxon>
        <taxon>Insecta</taxon>
        <taxon>Pterygota</taxon>
        <taxon>Neoptera</taxon>
        <taxon>Endopterygota</taxon>
        <taxon>Diptera</taxon>
        <taxon>Nematocera</taxon>
        <taxon>Chironomoidea</taxon>
        <taxon>Chironomidae</taxon>
        <taxon>Chironominae</taxon>
        <taxon>Polypedilum</taxon>
        <taxon>Polypedilum</taxon>
    </lineage>
</organism>
<dbReference type="InterPro" id="IPR001714">
    <property type="entry name" value="Pept_M24_MAP"/>
</dbReference>
<dbReference type="GO" id="GO:0046872">
    <property type="term" value="F:metal ion binding"/>
    <property type="evidence" value="ECO:0007669"/>
    <property type="project" value="UniProtKB-UniRule"/>
</dbReference>
<dbReference type="Proteomes" id="UP001107558">
    <property type="component" value="Chromosome 2"/>
</dbReference>
<dbReference type="SUPFAM" id="SSF55920">
    <property type="entry name" value="Creatinase/aminopeptidase"/>
    <property type="match status" value="1"/>
</dbReference>
<comment type="function">
    <text evidence="6">Cotranslationally removes the N-terminal methionine from nascent proteins. The N-terminal methionine is often cleaved when the second residue in the primary sequence is small and uncharged (Met-Ala-, Cys, Gly, Pro, Ser, Thr, or Val).</text>
</comment>
<feature type="binding site" evidence="5">
    <location>
        <position position="256"/>
    </location>
    <ligand>
        <name>a divalent metal cation</name>
        <dbReference type="ChEBI" id="CHEBI:60240"/>
        <label>2</label>
        <note>catalytic</note>
    </ligand>
</feature>
<evidence type="ECO:0000256" key="5">
    <source>
        <dbReference type="HAMAP-Rule" id="MF_03174"/>
    </source>
</evidence>
<dbReference type="NCBIfam" id="TIGR00500">
    <property type="entry name" value="met_pdase_I"/>
    <property type="match status" value="1"/>
</dbReference>
<dbReference type="GO" id="GO:0070006">
    <property type="term" value="F:metalloaminopeptidase activity"/>
    <property type="evidence" value="ECO:0007669"/>
    <property type="project" value="UniProtKB-UniRule"/>
</dbReference>
<evidence type="ECO:0000256" key="6">
    <source>
        <dbReference type="RuleBase" id="RU003653"/>
    </source>
</evidence>
<feature type="binding site" evidence="5">
    <location>
        <position position="223"/>
    </location>
    <ligand>
        <name>a divalent metal cation</name>
        <dbReference type="ChEBI" id="CHEBI:60240"/>
        <label>2</label>
        <note>catalytic</note>
    </ligand>
</feature>
<evidence type="ECO:0000256" key="4">
    <source>
        <dbReference type="ARBA" id="ARBA00022801"/>
    </source>
</evidence>
<evidence type="ECO:0000256" key="1">
    <source>
        <dbReference type="ARBA" id="ARBA00022438"/>
    </source>
</evidence>
<comment type="caution">
    <text evidence="8">The sequence shown here is derived from an EMBL/GenBank/DDBJ whole genome shotgun (WGS) entry which is preliminary data.</text>
</comment>
<evidence type="ECO:0000259" key="7">
    <source>
        <dbReference type="Pfam" id="PF00557"/>
    </source>
</evidence>
<feature type="binding site" evidence="5">
    <location>
        <position position="150"/>
    </location>
    <ligand>
        <name>a divalent metal cation</name>
        <dbReference type="ChEBI" id="CHEBI:60240"/>
        <label>1</label>
    </ligand>
</feature>
<keyword evidence="4 5" id="KW-0378">Hydrolase</keyword>
<feature type="binding site" evidence="5">
    <location>
        <position position="230"/>
    </location>
    <ligand>
        <name>substrate</name>
    </ligand>
</feature>
<evidence type="ECO:0000256" key="3">
    <source>
        <dbReference type="ARBA" id="ARBA00022723"/>
    </source>
</evidence>
<comment type="cofactor">
    <cofactor evidence="5">
        <name>Co(2+)</name>
        <dbReference type="ChEBI" id="CHEBI:48828"/>
    </cofactor>
    <cofactor evidence="5">
        <name>Zn(2+)</name>
        <dbReference type="ChEBI" id="CHEBI:29105"/>
    </cofactor>
    <cofactor evidence="5">
        <name>Mn(2+)</name>
        <dbReference type="ChEBI" id="CHEBI:29035"/>
    </cofactor>
    <cofactor evidence="5">
        <name>Fe(2+)</name>
        <dbReference type="ChEBI" id="CHEBI:29033"/>
    </cofactor>
    <text evidence="5">Binds 2 divalent metal cations per subunit. Has a high-affinity and a low affinity metal-binding site. The true nature of the physiological cofactor is under debate. The enzyme is active with cobalt, zinc, manganese or divalent iron ions. Most likely, methionine aminopeptidases function as mononuclear Fe(2+)-metalloproteases under physiological conditions, and the catalytically relevant metal-binding site has been assigned to the histidine-containing high-affinity site.</text>
</comment>
<comment type="catalytic activity">
    <reaction evidence="5 6">
        <text>Release of N-terminal amino acids, preferentially methionine, from peptides and arylamides.</text>
        <dbReference type="EC" id="3.4.11.18"/>
    </reaction>
</comment>
<dbReference type="AlphaFoldDB" id="A0A9J6C2P6"/>
<evidence type="ECO:0000256" key="2">
    <source>
        <dbReference type="ARBA" id="ARBA00022670"/>
    </source>
</evidence>
<name>A0A9J6C2P6_POLVA</name>
<reference evidence="8" key="1">
    <citation type="submission" date="2021-03" db="EMBL/GenBank/DDBJ databases">
        <title>Chromosome level genome of the anhydrobiotic midge Polypedilum vanderplanki.</title>
        <authorList>
            <person name="Yoshida Y."/>
            <person name="Kikawada T."/>
            <person name="Gusev O."/>
        </authorList>
    </citation>
    <scope>NUCLEOTIDE SEQUENCE</scope>
    <source>
        <strain evidence="8">NIAS01</strain>
        <tissue evidence="8">Whole body or cell culture</tissue>
    </source>
</reference>
<keyword evidence="3 5" id="KW-0479">Metal-binding</keyword>
<dbReference type="Pfam" id="PF00557">
    <property type="entry name" value="Peptidase_M24"/>
    <property type="match status" value="1"/>
</dbReference>
<evidence type="ECO:0000313" key="8">
    <source>
        <dbReference type="EMBL" id="KAG5676083.1"/>
    </source>
</evidence>
<protein>
    <recommendedName>
        <fullName evidence="6">Methionine aminopeptidase</fullName>
        <ecNumber evidence="6">3.4.11.18</ecNumber>
    </recommendedName>
</protein>
<sequence length="303" mass="34500">MVVIKKLNFQSFSMLIQYRKYNNSFKETFKTYKIPDHIEKPFYYYERNKPADMSGCIEIKSEDDIAKLRESCTIAANVLKKCHEIVKIGVSTEQINQFVFNEIIKSNAYPSPLYYCGFPKSICTSVNSVACHGIPNENEILKDGDIINIDVTVFKEFHGDCSKTFLVGKVDERSQYLVMHNEIALNEAIKICKPGASFNLIGKIISDYAKKVNLNVIADFIGHGIGRNFHCAPEIYHFENEINTEIMRTGMVFTIEPIFSEGSQELELWEDGWTASTIDSSRTAQCEHTILITKDGNEILTKI</sequence>
<dbReference type="PANTHER" id="PTHR43330:SF8">
    <property type="entry name" value="METHIONINE AMINOPEPTIDASE 1D, MITOCHONDRIAL"/>
    <property type="match status" value="1"/>
</dbReference>
<keyword evidence="9" id="KW-1185">Reference proteome</keyword>
<dbReference type="PANTHER" id="PTHR43330">
    <property type="entry name" value="METHIONINE AMINOPEPTIDASE"/>
    <property type="match status" value="1"/>
</dbReference>
<dbReference type="EMBL" id="JADBJN010000002">
    <property type="protein sequence ID" value="KAG5676083.1"/>
    <property type="molecule type" value="Genomic_DNA"/>
</dbReference>
<feature type="binding site" evidence="5">
    <location>
        <position position="287"/>
    </location>
    <ligand>
        <name>a divalent metal cation</name>
        <dbReference type="ChEBI" id="CHEBI:60240"/>
        <label>2</label>
        <note>catalytic</note>
    </ligand>
</feature>
<dbReference type="InterPro" id="IPR000994">
    <property type="entry name" value="Pept_M24"/>
</dbReference>
<evidence type="ECO:0000313" key="9">
    <source>
        <dbReference type="Proteomes" id="UP001107558"/>
    </source>
</evidence>
<dbReference type="Gene3D" id="3.90.230.10">
    <property type="entry name" value="Creatinase/methionine aminopeptidase superfamily"/>
    <property type="match status" value="1"/>
</dbReference>
<dbReference type="GO" id="GO:0004239">
    <property type="term" value="F:initiator methionyl aminopeptidase activity"/>
    <property type="evidence" value="ECO:0007669"/>
    <property type="project" value="UniProtKB-UniRule"/>
</dbReference>
<dbReference type="PRINTS" id="PR00599">
    <property type="entry name" value="MAPEPTIDASE"/>
</dbReference>
<dbReference type="EC" id="3.4.11.18" evidence="6"/>
<feature type="binding site" evidence="5">
    <location>
        <position position="132"/>
    </location>
    <ligand>
        <name>substrate</name>
    </ligand>
</feature>
<accession>A0A9J6C2P6</accession>
<feature type="binding site" evidence="5">
    <location>
        <position position="160"/>
    </location>
    <ligand>
        <name>a divalent metal cation</name>
        <dbReference type="ChEBI" id="CHEBI:60240"/>
        <label>2</label>
        <note>catalytic</note>
    </ligand>
</feature>
<keyword evidence="1 5" id="KW-0031">Aminopeptidase</keyword>
<keyword evidence="2 5" id="KW-0645">Protease</keyword>
<dbReference type="HAMAP" id="MF_01974">
    <property type="entry name" value="MetAP_1"/>
    <property type="match status" value="1"/>
</dbReference>
<dbReference type="PROSITE" id="PS00680">
    <property type="entry name" value="MAP_1"/>
    <property type="match status" value="1"/>
</dbReference>
<feature type="binding site" evidence="5">
    <location>
        <position position="287"/>
    </location>
    <ligand>
        <name>a divalent metal cation</name>
        <dbReference type="ChEBI" id="CHEBI:60240"/>
        <label>1</label>
    </ligand>
</feature>
<proteinExistence type="inferred from homology"/>
<dbReference type="InterPro" id="IPR002467">
    <property type="entry name" value="Pept_M24A_MAP1"/>
</dbReference>
<comment type="similarity">
    <text evidence="5">Belongs to the peptidase M24A family. Methionine aminopeptidase type 1 subfamily.</text>
</comment>